<accession>A0ACC2FBE4</accession>
<dbReference type="Proteomes" id="UP001157502">
    <property type="component" value="Chromosome 30"/>
</dbReference>
<evidence type="ECO:0000313" key="2">
    <source>
        <dbReference type="Proteomes" id="UP001157502"/>
    </source>
</evidence>
<reference evidence="1" key="1">
    <citation type="submission" date="2021-05" db="EMBL/GenBank/DDBJ databases">
        <authorList>
            <person name="Pan Q."/>
            <person name="Jouanno E."/>
            <person name="Zahm M."/>
            <person name="Klopp C."/>
            <person name="Cabau C."/>
            <person name="Louis A."/>
            <person name="Berthelot C."/>
            <person name="Parey E."/>
            <person name="Roest Crollius H."/>
            <person name="Montfort J."/>
            <person name="Robinson-Rechavi M."/>
            <person name="Bouchez O."/>
            <person name="Lampietro C."/>
            <person name="Lopez Roques C."/>
            <person name="Donnadieu C."/>
            <person name="Postlethwait J."/>
            <person name="Bobe J."/>
            <person name="Dillon D."/>
            <person name="Chandos A."/>
            <person name="von Hippel F."/>
            <person name="Guiguen Y."/>
        </authorList>
    </citation>
    <scope>NUCLEOTIDE SEQUENCE</scope>
    <source>
        <strain evidence="1">YG-Jan2019</strain>
    </source>
</reference>
<protein>
    <submittedName>
        <fullName evidence="1">Uncharacterized protein</fullName>
    </submittedName>
</protein>
<organism evidence="1 2">
    <name type="scientific">Dallia pectoralis</name>
    <name type="common">Alaska blackfish</name>
    <dbReference type="NCBI Taxonomy" id="75939"/>
    <lineage>
        <taxon>Eukaryota</taxon>
        <taxon>Metazoa</taxon>
        <taxon>Chordata</taxon>
        <taxon>Craniata</taxon>
        <taxon>Vertebrata</taxon>
        <taxon>Euteleostomi</taxon>
        <taxon>Actinopterygii</taxon>
        <taxon>Neopterygii</taxon>
        <taxon>Teleostei</taxon>
        <taxon>Protacanthopterygii</taxon>
        <taxon>Esociformes</taxon>
        <taxon>Umbridae</taxon>
        <taxon>Dallia</taxon>
    </lineage>
</organism>
<sequence length="114" mass="13128">MVFISFALKSVLKYLRNGRAVSLDEDRKWSVHYKSQKPLQETRPAFKGDLHTVLRECNRNLRSDGYGSSQYFSQNPAYLSPSLSEGTHNDGKYRKGQNWKKPHLSLLVNSIIAR</sequence>
<proteinExistence type="predicted"/>
<evidence type="ECO:0000313" key="1">
    <source>
        <dbReference type="EMBL" id="KAJ7988687.1"/>
    </source>
</evidence>
<gene>
    <name evidence="1" type="ORF">DPEC_G00311820</name>
</gene>
<keyword evidence="2" id="KW-1185">Reference proteome</keyword>
<name>A0ACC2FBE4_DALPE</name>
<comment type="caution">
    <text evidence="1">The sequence shown here is derived from an EMBL/GenBank/DDBJ whole genome shotgun (WGS) entry which is preliminary data.</text>
</comment>
<dbReference type="EMBL" id="CM055757">
    <property type="protein sequence ID" value="KAJ7988687.1"/>
    <property type="molecule type" value="Genomic_DNA"/>
</dbReference>